<keyword evidence="6 9" id="KW-0472">Membrane</keyword>
<feature type="transmembrane region" description="Helical" evidence="9">
    <location>
        <begin position="282"/>
        <end position="300"/>
    </location>
</feature>
<dbReference type="EMBL" id="PKPP01004187">
    <property type="protein sequence ID" value="PWA65605.1"/>
    <property type="molecule type" value="Genomic_DNA"/>
</dbReference>
<proteinExistence type="inferred from homology"/>
<feature type="compositionally biased region" description="Acidic residues" evidence="8">
    <location>
        <begin position="16"/>
        <end position="31"/>
    </location>
</feature>
<sequence>MKNQEESADCIFIVDSENDNEDKDVEGDENEDKYFDADEDVGKDTDPSKYADEDPHQPSKPDTLDPSWPRSYRKSMDLLASQSLNFLGSPTFSSLGGSFLSSSPKRRYTPNTITSLEKPLLPTEADKQLQEHHSSDPSLSPQWTSSTKNLSHQKSFKMKKSSFGQAVINGVNLLCGVGLLSTPYAAKQGGWVGLSILFIFCALSLYTGILLSRCLDSRPGLKSYPDIGEAAFGRSGRLIISIILYVELYAACVEYIILESDNLSSLFPTAYLSIGGHQLSSHYLFAIMVTLVVLPTVWLNDMSVLSYISAGGVFVSILLVICLFWVGLVDNIGFQTESTKTVNFATLPVAVGLYGYCYAGHAVLPNIYTSMENRSQFPLVLLASFAICTFLYAGVAIMGYMMFGEATESQFTLSLPANFAASKIAIWATVINPFTKYALTISPVAMSLEELIPSNDLRSRFYSVLIRTTLVISTMVVALTFPFFGLVMSLIGSLLTMLVSMIFPCACFSRLQSGNITRFQGSLCVLIVTIGSVSAVFGTYTALSEIIQQLL</sequence>
<comment type="similarity">
    <text evidence="7">Belongs to the amino acid/polyamine transporter 2 family. Amino acid/auxin permease (AAAP) (TC 2.A.18.5) subfamily.</text>
</comment>
<evidence type="ECO:0000256" key="2">
    <source>
        <dbReference type="ARBA" id="ARBA00022448"/>
    </source>
</evidence>
<feature type="compositionally biased region" description="Basic and acidic residues" evidence="8">
    <location>
        <begin position="32"/>
        <end position="63"/>
    </location>
</feature>
<keyword evidence="12" id="KW-1185">Reference proteome</keyword>
<evidence type="ECO:0000256" key="8">
    <source>
        <dbReference type="SAM" id="MobiDB-lite"/>
    </source>
</evidence>
<keyword evidence="2" id="KW-0813">Transport</keyword>
<feature type="transmembrane region" description="Helical" evidence="9">
    <location>
        <begin position="379"/>
        <end position="404"/>
    </location>
</feature>
<gene>
    <name evidence="11" type="ORF">CTI12_AA148790</name>
</gene>
<feature type="transmembrane region" description="Helical" evidence="9">
    <location>
        <begin position="464"/>
        <end position="484"/>
    </location>
</feature>
<evidence type="ECO:0000256" key="7">
    <source>
        <dbReference type="ARBA" id="ARBA00049662"/>
    </source>
</evidence>
<evidence type="ECO:0000256" key="5">
    <source>
        <dbReference type="ARBA" id="ARBA00022989"/>
    </source>
</evidence>
<dbReference type="Proteomes" id="UP000245207">
    <property type="component" value="Unassembled WGS sequence"/>
</dbReference>
<reference evidence="11 12" key="1">
    <citation type="journal article" date="2018" name="Mol. Plant">
        <title>The genome of Artemisia annua provides insight into the evolution of Asteraceae family and artemisinin biosynthesis.</title>
        <authorList>
            <person name="Shen Q."/>
            <person name="Zhang L."/>
            <person name="Liao Z."/>
            <person name="Wang S."/>
            <person name="Yan T."/>
            <person name="Shi P."/>
            <person name="Liu M."/>
            <person name="Fu X."/>
            <person name="Pan Q."/>
            <person name="Wang Y."/>
            <person name="Lv Z."/>
            <person name="Lu X."/>
            <person name="Zhang F."/>
            <person name="Jiang W."/>
            <person name="Ma Y."/>
            <person name="Chen M."/>
            <person name="Hao X."/>
            <person name="Li L."/>
            <person name="Tang Y."/>
            <person name="Lv G."/>
            <person name="Zhou Y."/>
            <person name="Sun X."/>
            <person name="Brodelius P.E."/>
            <person name="Rose J.K.C."/>
            <person name="Tang K."/>
        </authorList>
    </citation>
    <scope>NUCLEOTIDE SEQUENCE [LARGE SCALE GENOMIC DNA]</scope>
    <source>
        <strain evidence="12">cv. Huhao1</strain>
        <tissue evidence="11">Leaf</tissue>
    </source>
</reference>
<dbReference type="GO" id="GO:0006865">
    <property type="term" value="P:amino acid transport"/>
    <property type="evidence" value="ECO:0007669"/>
    <property type="project" value="UniProtKB-KW"/>
</dbReference>
<comment type="caution">
    <text evidence="11">The sequence shown here is derived from an EMBL/GenBank/DDBJ whole genome shotgun (WGS) entry which is preliminary data.</text>
</comment>
<feature type="region of interest" description="Disordered" evidence="8">
    <location>
        <begin position="127"/>
        <end position="146"/>
    </location>
</feature>
<evidence type="ECO:0000256" key="1">
    <source>
        <dbReference type="ARBA" id="ARBA00004141"/>
    </source>
</evidence>
<feature type="compositionally biased region" description="Polar residues" evidence="8">
    <location>
        <begin position="136"/>
        <end position="146"/>
    </location>
</feature>
<organism evidence="11 12">
    <name type="scientific">Artemisia annua</name>
    <name type="common">Sweet wormwood</name>
    <dbReference type="NCBI Taxonomy" id="35608"/>
    <lineage>
        <taxon>Eukaryota</taxon>
        <taxon>Viridiplantae</taxon>
        <taxon>Streptophyta</taxon>
        <taxon>Embryophyta</taxon>
        <taxon>Tracheophyta</taxon>
        <taxon>Spermatophyta</taxon>
        <taxon>Magnoliopsida</taxon>
        <taxon>eudicotyledons</taxon>
        <taxon>Gunneridae</taxon>
        <taxon>Pentapetalae</taxon>
        <taxon>asterids</taxon>
        <taxon>campanulids</taxon>
        <taxon>Asterales</taxon>
        <taxon>Asteraceae</taxon>
        <taxon>Asteroideae</taxon>
        <taxon>Anthemideae</taxon>
        <taxon>Artemisiinae</taxon>
        <taxon>Artemisia</taxon>
    </lineage>
</organism>
<accession>A0A2U1MWG1</accession>
<dbReference type="PANTHER" id="PTHR48017">
    <property type="entry name" value="OS05G0424000 PROTEIN-RELATED"/>
    <property type="match status" value="1"/>
</dbReference>
<dbReference type="OrthoDB" id="655540at2759"/>
<feature type="transmembrane region" description="Helical" evidence="9">
    <location>
        <begin position="166"/>
        <end position="186"/>
    </location>
</feature>
<feature type="transmembrane region" description="Helical" evidence="9">
    <location>
        <begin position="490"/>
        <end position="511"/>
    </location>
</feature>
<keyword evidence="5 9" id="KW-1133">Transmembrane helix</keyword>
<evidence type="ECO:0000313" key="11">
    <source>
        <dbReference type="EMBL" id="PWA65605.1"/>
    </source>
</evidence>
<feature type="transmembrane region" description="Helical" evidence="9">
    <location>
        <begin position="347"/>
        <end position="367"/>
    </location>
</feature>
<feature type="domain" description="Amino acid transporter transmembrane" evidence="10">
    <location>
        <begin position="159"/>
        <end position="542"/>
    </location>
</feature>
<evidence type="ECO:0000256" key="9">
    <source>
        <dbReference type="SAM" id="Phobius"/>
    </source>
</evidence>
<feature type="region of interest" description="Disordered" evidence="8">
    <location>
        <begin position="1"/>
        <end position="69"/>
    </location>
</feature>
<dbReference type="FunFam" id="1.20.1740.10:FF:000047">
    <property type="entry name" value="Amino acid transporter AVT1A"/>
    <property type="match status" value="1"/>
</dbReference>
<feature type="transmembrane region" description="Helical" evidence="9">
    <location>
        <begin position="424"/>
        <end position="444"/>
    </location>
</feature>
<protein>
    <submittedName>
        <fullName evidence="11">Transmembrane amino acid transporter family protein</fullName>
    </submittedName>
</protein>
<evidence type="ECO:0000256" key="3">
    <source>
        <dbReference type="ARBA" id="ARBA00022692"/>
    </source>
</evidence>
<dbReference type="STRING" id="35608.A0A2U1MWG1"/>
<feature type="transmembrane region" description="Helical" evidence="9">
    <location>
        <begin position="523"/>
        <end position="543"/>
    </location>
</feature>
<feature type="transmembrane region" description="Helical" evidence="9">
    <location>
        <begin position="192"/>
        <end position="215"/>
    </location>
</feature>
<evidence type="ECO:0000313" key="12">
    <source>
        <dbReference type="Proteomes" id="UP000245207"/>
    </source>
</evidence>
<dbReference type="Pfam" id="PF01490">
    <property type="entry name" value="Aa_trans"/>
    <property type="match status" value="1"/>
</dbReference>
<dbReference type="InterPro" id="IPR013057">
    <property type="entry name" value="AA_transpt_TM"/>
</dbReference>
<feature type="transmembrane region" description="Helical" evidence="9">
    <location>
        <begin position="307"/>
        <end position="327"/>
    </location>
</feature>
<keyword evidence="3 9" id="KW-0812">Transmembrane</keyword>
<feature type="transmembrane region" description="Helical" evidence="9">
    <location>
        <begin position="236"/>
        <end position="258"/>
    </location>
</feature>
<comment type="subcellular location">
    <subcellularLocation>
        <location evidence="1">Membrane</location>
        <topology evidence="1">Multi-pass membrane protein</topology>
    </subcellularLocation>
</comment>
<evidence type="ECO:0000259" key="10">
    <source>
        <dbReference type="Pfam" id="PF01490"/>
    </source>
</evidence>
<feature type="region of interest" description="Disordered" evidence="8">
    <location>
        <begin position="100"/>
        <end position="120"/>
    </location>
</feature>
<evidence type="ECO:0000256" key="6">
    <source>
        <dbReference type="ARBA" id="ARBA00023136"/>
    </source>
</evidence>
<dbReference type="GO" id="GO:0016020">
    <property type="term" value="C:membrane"/>
    <property type="evidence" value="ECO:0007669"/>
    <property type="project" value="UniProtKB-SubCell"/>
</dbReference>
<dbReference type="AlphaFoldDB" id="A0A2U1MWG1"/>
<evidence type="ECO:0000256" key="4">
    <source>
        <dbReference type="ARBA" id="ARBA00022970"/>
    </source>
</evidence>
<name>A0A2U1MWG1_ARTAN</name>
<keyword evidence="4" id="KW-0029">Amino-acid transport</keyword>